<dbReference type="OrthoDB" id="8962756at2759"/>
<comment type="catalytic activity">
    <reaction evidence="8">
        <text>DNA(n) + a 2'-deoxyribonucleoside 5'-triphosphate = DNA(n+1) + diphosphate</text>
        <dbReference type="Rhea" id="RHEA:22508"/>
        <dbReference type="Rhea" id="RHEA-COMP:17339"/>
        <dbReference type="Rhea" id="RHEA-COMP:17340"/>
        <dbReference type="ChEBI" id="CHEBI:33019"/>
        <dbReference type="ChEBI" id="CHEBI:61560"/>
        <dbReference type="ChEBI" id="CHEBI:173112"/>
        <dbReference type="EC" id="2.7.7.7"/>
    </reaction>
</comment>
<comment type="similarity">
    <text evidence="1">Belongs to the DNA polymerase type-B family.</text>
</comment>
<keyword evidence="7" id="KW-0238">DNA-binding</keyword>
<keyword evidence="5" id="KW-0235">DNA replication</keyword>
<sequence length="608" mass="67987">MNQGHAESAHQNQTESLTSARPAPPPLPSASSGPQPSTSSHPPIPGNSADGAADQEPNMPPRQHELAQSNAELPANNNLEVILQVVRNPFGGVKRKLEKTAMPKALDFDDQSKVFFPHLFSSENNLNYVGSFLLPSCYAAELMDPAERQRFDTWYSEASKGSFDFQKKAHYCKNDVEILYKGCMKFREEFFKETNVNPFKCITIASSCMKVFTSNFLPAESLAIPSPVDCRRQCKTFSSTSIQWLEWKTGEQKIGPYFVDGYAEVNGIKTAFEVYGCLYHGCPRCFMPNHFEALHTAHLKERRRGTSPTPSGIPRSSTKILMNPTIITVSSEPLYIPHGLCIFSPILPHKTSAGKLAFTLCCACAEIGNQKGSCSHSDITEGKQEASSYPADATDEESRLKYIEDYRVNQGVRLNPDKIEVNPAKRQVAKLCTLNSFWGKLAQRNDLAQTTIVSKPDEFFNFMFSGKYTITHFQWKFNRGCISPPNKSCLERVQDKVLYIDTDSLIYLVKGGNHLGDLTDKLGGDTIKEFVALGPKSYAYQTRDRKKVVMRVKGITQTHKSSERVNFDTVKDLVEGFLETWLHNGVHDTAVELPGFQLIRADRDMEAS</sequence>
<evidence type="ECO:0000256" key="5">
    <source>
        <dbReference type="ARBA" id="ARBA00022705"/>
    </source>
</evidence>
<dbReference type="InterPro" id="IPR023211">
    <property type="entry name" value="DNA_pol_palm_dom_sf"/>
</dbReference>
<evidence type="ECO:0000313" key="12">
    <source>
        <dbReference type="Proteomes" id="UP000677803"/>
    </source>
</evidence>
<dbReference type="SUPFAM" id="SSF56672">
    <property type="entry name" value="DNA/RNA polymerases"/>
    <property type="match status" value="1"/>
</dbReference>
<keyword evidence="3" id="KW-0808">Transferase</keyword>
<dbReference type="GO" id="GO:0000166">
    <property type="term" value="F:nucleotide binding"/>
    <property type="evidence" value="ECO:0007669"/>
    <property type="project" value="InterPro"/>
</dbReference>
<accession>A0A8S4BFI3</accession>
<evidence type="ECO:0000256" key="7">
    <source>
        <dbReference type="ARBA" id="ARBA00023125"/>
    </source>
</evidence>
<dbReference type="EMBL" id="CAJRST010018890">
    <property type="protein sequence ID" value="CAG5950759.1"/>
    <property type="molecule type" value="Genomic_DNA"/>
</dbReference>
<evidence type="ECO:0000256" key="9">
    <source>
        <dbReference type="SAM" id="MobiDB-lite"/>
    </source>
</evidence>
<dbReference type="Gene3D" id="3.90.1600.10">
    <property type="entry name" value="Palm domain of DNA polymerase"/>
    <property type="match status" value="1"/>
</dbReference>
<evidence type="ECO:0000313" key="11">
    <source>
        <dbReference type="EMBL" id="CAG5950759.1"/>
    </source>
</evidence>
<evidence type="ECO:0000256" key="6">
    <source>
        <dbReference type="ARBA" id="ARBA00022932"/>
    </source>
</evidence>
<name>A0A8S4BFI3_9TELE</name>
<evidence type="ECO:0000256" key="8">
    <source>
        <dbReference type="ARBA" id="ARBA00049244"/>
    </source>
</evidence>
<feature type="domain" description="DNA-directed DNA polymerase family B mitochondria/virus" evidence="10">
    <location>
        <begin position="111"/>
        <end position="227"/>
    </location>
</feature>
<dbReference type="GO" id="GO:0006260">
    <property type="term" value="P:DNA replication"/>
    <property type="evidence" value="ECO:0007669"/>
    <property type="project" value="UniProtKB-KW"/>
</dbReference>
<reference evidence="11" key="1">
    <citation type="submission" date="2021-05" db="EMBL/GenBank/DDBJ databases">
        <authorList>
            <person name="Tigano A."/>
        </authorList>
    </citation>
    <scope>NUCLEOTIDE SEQUENCE</scope>
</reference>
<evidence type="ECO:0000256" key="1">
    <source>
        <dbReference type="ARBA" id="ARBA00005755"/>
    </source>
</evidence>
<evidence type="ECO:0000256" key="3">
    <source>
        <dbReference type="ARBA" id="ARBA00022679"/>
    </source>
</evidence>
<keyword evidence="4" id="KW-0548">Nucleotidyltransferase</keyword>
<keyword evidence="6" id="KW-0239">DNA-directed DNA polymerase</keyword>
<proteinExistence type="inferred from homology"/>
<dbReference type="GO" id="GO:0003677">
    <property type="term" value="F:DNA binding"/>
    <property type="evidence" value="ECO:0007669"/>
    <property type="project" value="UniProtKB-KW"/>
</dbReference>
<dbReference type="EC" id="2.7.7.7" evidence="2"/>
<comment type="caution">
    <text evidence="11">The sequence shown here is derived from an EMBL/GenBank/DDBJ whole genome shotgun (WGS) entry which is preliminary data.</text>
</comment>
<dbReference type="Pfam" id="PF03175">
    <property type="entry name" value="DNA_pol_B_2"/>
    <property type="match status" value="1"/>
</dbReference>
<evidence type="ECO:0000256" key="2">
    <source>
        <dbReference type="ARBA" id="ARBA00012417"/>
    </source>
</evidence>
<feature type="compositionally biased region" description="Low complexity" evidence="9">
    <location>
        <begin position="29"/>
        <end position="41"/>
    </location>
</feature>
<feature type="compositionally biased region" description="Polar residues" evidence="9">
    <location>
        <begin position="1"/>
        <end position="18"/>
    </location>
</feature>
<feature type="region of interest" description="Disordered" evidence="9">
    <location>
        <begin position="1"/>
        <end position="67"/>
    </location>
</feature>
<dbReference type="PANTHER" id="PTHR33568:SF3">
    <property type="entry name" value="DNA-DIRECTED DNA POLYMERASE"/>
    <property type="match status" value="1"/>
</dbReference>
<dbReference type="PANTHER" id="PTHR33568">
    <property type="entry name" value="DNA POLYMERASE"/>
    <property type="match status" value="1"/>
</dbReference>
<evidence type="ECO:0000259" key="10">
    <source>
        <dbReference type="Pfam" id="PF03175"/>
    </source>
</evidence>
<dbReference type="GO" id="GO:0003887">
    <property type="term" value="F:DNA-directed DNA polymerase activity"/>
    <property type="evidence" value="ECO:0007669"/>
    <property type="project" value="UniProtKB-KW"/>
</dbReference>
<gene>
    <name evidence="11" type="ORF">MMEN_LOCUS14327</name>
</gene>
<protein>
    <recommendedName>
        <fullName evidence="2">DNA-directed DNA polymerase</fullName>
        <ecNumber evidence="2">2.7.7.7</ecNumber>
    </recommendedName>
</protein>
<evidence type="ECO:0000256" key="4">
    <source>
        <dbReference type="ARBA" id="ARBA00022695"/>
    </source>
</evidence>
<keyword evidence="12" id="KW-1185">Reference proteome</keyword>
<dbReference type="InterPro" id="IPR004868">
    <property type="entry name" value="DNA-dir_DNA_pol_B_mt/vir"/>
</dbReference>
<dbReference type="AlphaFoldDB" id="A0A8S4BFI3"/>
<dbReference type="Proteomes" id="UP000677803">
    <property type="component" value="Unassembled WGS sequence"/>
</dbReference>
<dbReference type="InterPro" id="IPR043502">
    <property type="entry name" value="DNA/RNA_pol_sf"/>
</dbReference>
<organism evidence="11 12">
    <name type="scientific">Menidia menidia</name>
    <name type="common">Atlantic silverside</name>
    <dbReference type="NCBI Taxonomy" id="238744"/>
    <lineage>
        <taxon>Eukaryota</taxon>
        <taxon>Metazoa</taxon>
        <taxon>Chordata</taxon>
        <taxon>Craniata</taxon>
        <taxon>Vertebrata</taxon>
        <taxon>Euteleostomi</taxon>
        <taxon>Actinopterygii</taxon>
        <taxon>Neopterygii</taxon>
        <taxon>Teleostei</taxon>
        <taxon>Neoteleostei</taxon>
        <taxon>Acanthomorphata</taxon>
        <taxon>Ovalentaria</taxon>
        <taxon>Atherinomorphae</taxon>
        <taxon>Atheriniformes</taxon>
        <taxon>Atherinopsidae</taxon>
        <taxon>Menidiinae</taxon>
        <taxon>Menidia</taxon>
    </lineage>
</organism>